<dbReference type="InterPro" id="IPR053945">
    <property type="entry name" value="PLCB1-4-like_EFh"/>
</dbReference>
<dbReference type="CDD" id="cd08591">
    <property type="entry name" value="PI-PLCc_beta"/>
    <property type="match status" value="1"/>
</dbReference>
<feature type="region of interest" description="Disordered" evidence="21">
    <location>
        <begin position="1173"/>
        <end position="1216"/>
    </location>
</feature>
<protein>
    <recommendedName>
        <fullName evidence="18">1-phosphatidylinositol 4,5-bisphosphate phosphodiesterase</fullName>
        <ecNumber evidence="18">3.1.4.11</ecNumber>
    </recommendedName>
</protein>
<evidence type="ECO:0000256" key="8">
    <source>
        <dbReference type="ARBA" id="ARBA00023098"/>
    </source>
</evidence>
<dbReference type="CDD" id="cd13361">
    <property type="entry name" value="PH_PLC_beta"/>
    <property type="match status" value="1"/>
</dbReference>
<dbReference type="InterPro" id="IPR028400">
    <property type="entry name" value="PLC-beta1_EF"/>
</dbReference>
<evidence type="ECO:0000256" key="4">
    <source>
        <dbReference type="ARBA" id="ARBA00022553"/>
    </source>
</evidence>
<dbReference type="InterPro" id="IPR001711">
    <property type="entry name" value="PLipase_C_Pinositol-sp_Y"/>
</dbReference>
<dbReference type="Pfam" id="PF00388">
    <property type="entry name" value="PI-PLC-X"/>
    <property type="match status" value="1"/>
</dbReference>
<dbReference type="RefSeq" id="XP_022412225.1">
    <property type="nucleotide sequence ID" value="XM_022556517.2"/>
</dbReference>
<comment type="subunit">
    <text evidence="17">Interacts with DGKQ.</text>
</comment>
<dbReference type="KEGG" id="dle:111165653"/>
<dbReference type="FunFam" id="3.20.20.190:FF:000039">
    <property type="entry name" value="Phosphoinositide phospholipase C"/>
    <property type="match status" value="1"/>
</dbReference>
<dbReference type="Gene3D" id="1.10.238.10">
    <property type="entry name" value="EF-hand"/>
    <property type="match status" value="1"/>
</dbReference>
<comment type="function">
    <text evidence="16 18">Catalyzes the hydrolysis of 1-phosphatidylinositol 4,5-bisphosphate into diacylglycerol (DAG) and inositol 1,4,5-trisphosphate (IP3) and mediates intracellular signaling downstream of G protein-coupled receptors. Regulates the function of the endothelial barrier.</text>
</comment>
<accession>A0A2Y9LS93</accession>
<keyword evidence="6 20" id="KW-0106">Calcium</keyword>
<comment type="catalytic activity">
    <reaction evidence="14">
        <text>a 1,2-diacyl-sn-glycero-3-phospho-(1D-myo-inositol-4,5-bisphosphate) + H2O = 1D-myo-inositol 1,4,5-trisphosphate + a 1,2-diacyl-sn-glycerol + H(+)</text>
        <dbReference type="Rhea" id="RHEA:33179"/>
        <dbReference type="ChEBI" id="CHEBI:15377"/>
        <dbReference type="ChEBI" id="CHEBI:15378"/>
        <dbReference type="ChEBI" id="CHEBI:17815"/>
        <dbReference type="ChEBI" id="CHEBI:58456"/>
        <dbReference type="ChEBI" id="CHEBI:203600"/>
        <dbReference type="EC" id="3.1.4.11"/>
    </reaction>
    <physiologicalReaction direction="left-to-right" evidence="14">
        <dbReference type="Rhea" id="RHEA:33180"/>
    </physiologicalReaction>
</comment>
<evidence type="ECO:0000256" key="9">
    <source>
        <dbReference type="ARBA" id="ARBA00023136"/>
    </source>
</evidence>
<dbReference type="GO" id="GO:0051209">
    <property type="term" value="P:release of sequestered calcium ion into cytosol"/>
    <property type="evidence" value="ECO:0007669"/>
    <property type="project" value="TreeGrafter"/>
</dbReference>
<feature type="compositionally biased region" description="Basic and acidic residues" evidence="21">
    <location>
        <begin position="1075"/>
        <end position="1095"/>
    </location>
</feature>
<dbReference type="PROSITE" id="PS50004">
    <property type="entry name" value="C2"/>
    <property type="match status" value="1"/>
</dbReference>
<keyword evidence="24" id="KW-1185">Reference proteome</keyword>
<evidence type="ECO:0000259" key="23">
    <source>
        <dbReference type="PROSITE" id="PS50008"/>
    </source>
</evidence>
<dbReference type="GO" id="GO:0046488">
    <property type="term" value="P:phosphatidylinositol metabolic process"/>
    <property type="evidence" value="ECO:0007669"/>
    <property type="project" value="TreeGrafter"/>
</dbReference>
<keyword evidence="12" id="KW-0539">Nucleus</keyword>
<dbReference type="Proteomes" id="UP000248483">
    <property type="component" value="Unplaced"/>
</dbReference>
<dbReference type="CDD" id="cd16208">
    <property type="entry name" value="EFh_PI-PLCbeta1"/>
    <property type="match status" value="1"/>
</dbReference>
<keyword evidence="20" id="KW-0479">Metal-binding</keyword>
<feature type="active site" evidence="19">
    <location>
        <position position="378"/>
    </location>
</feature>
<keyword evidence="10" id="KW-0564">Palmitate</keyword>
<dbReference type="InterPro" id="IPR037862">
    <property type="entry name" value="PLC-beta_PH"/>
</dbReference>
<keyword evidence="11 18" id="KW-0807">Transducer</keyword>
<dbReference type="SUPFAM" id="SSF51695">
    <property type="entry name" value="PLC-like phosphodiesterases"/>
    <property type="match status" value="1"/>
</dbReference>
<name>A0A2Y9LS93_DELLE</name>
<evidence type="ECO:0000256" key="21">
    <source>
        <dbReference type="SAM" id="MobiDB-lite"/>
    </source>
</evidence>
<evidence type="ECO:0000313" key="25">
    <source>
        <dbReference type="RefSeq" id="XP_022412225.1"/>
    </source>
</evidence>
<dbReference type="InterPro" id="IPR014815">
    <property type="entry name" value="PLC-beta_C"/>
</dbReference>
<keyword evidence="4" id="KW-0597">Phosphoprotein</keyword>
<dbReference type="SUPFAM" id="SSF47473">
    <property type="entry name" value="EF-hand"/>
    <property type="match status" value="1"/>
</dbReference>
<evidence type="ECO:0000256" key="5">
    <source>
        <dbReference type="ARBA" id="ARBA00022801"/>
    </source>
</evidence>
<comment type="cofactor">
    <cofactor evidence="20">
        <name>Ca(2+)</name>
        <dbReference type="ChEBI" id="CHEBI:29108"/>
    </cofactor>
    <text evidence="20">Binds 1 Ca(2+) ion per subunit.</text>
</comment>
<dbReference type="Gene3D" id="2.60.40.150">
    <property type="entry name" value="C2 domain"/>
    <property type="match status" value="1"/>
</dbReference>
<keyword evidence="5 18" id="KW-0378">Hydrolase</keyword>
<evidence type="ECO:0000256" key="14">
    <source>
        <dbReference type="ARBA" id="ARBA00023674"/>
    </source>
</evidence>
<dbReference type="GO" id="GO:0005737">
    <property type="term" value="C:cytoplasm"/>
    <property type="evidence" value="ECO:0007669"/>
    <property type="project" value="UniProtKB-SubCell"/>
</dbReference>
<proteinExistence type="predicted"/>
<dbReference type="PRINTS" id="PR00390">
    <property type="entry name" value="PHPHLIPASEC"/>
</dbReference>
<feature type="compositionally biased region" description="Low complexity" evidence="21">
    <location>
        <begin position="491"/>
        <end position="501"/>
    </location>
</feature>
<evidence type="ECO:0000256" key="15">
    <source>
        <dbReference type="ARBA" id="ARBA00023726"/>
    </source>
</evidence>
<feature type="binding site" evidence="20">
    <location>
        <position position="412"/>
    </location>
    <ligand>
        <name>Ca(2+)</name>
        <dbReference type="ChEBI" id="CHEBI:29108"/>
    </ligand>
</feature>
<dbReference type="GO" id="GO:0016607">
    <property type="term" value="C:nuclear speck"/>
    <property type="evidence" value="ECO:0007669"/>
    <property type="project" value="TreeGrafter"/>
</dbReference>
<dbReference type="PANTHER" id="PTHR10336:SF12">
    <property type="entry name" value="1-PHOSPHATIDYLINOSITOL 4,5-BISPHOSPHATE PHOSPHODIESTERASE BETA-1"/>
    <property type="match status" value="1"/>
</dbReference>
<dbReference type="InterPro" id="IPR035892">
    <property type="entry name" value="C2_domain_sf"/>
</dbReference>
<dbReference type="GO" id="GO:0120548">
    <property type="term" value="F:phosphatidylinositol phospholipase C activity"/>
    <property type="evidence" value="ECO:0007669"/>
    <property type="project" value="RHEA"/>
</dbReference>
<comment type="subcellular location">
    <subcellularLocation>
        <location evidence="2">Cytoplasm</location>
    </subcellularLocation>
    <subcellularLocation>
        <location evidence="1">Nucleus membrane</location>
    </subcellularLocation>
</comment>
<dbReference type="GeneID" id="111165653"/>
<evidence type="ECO:0000256" key="11">
    <source>
        <dbReference type="ARBA" id="ARBA00023224"/>
    </source>
</evidence>
<dbReference type="Pfam" id="PF00387">
    <property type="entry name" value="PI-PLC-Y"/>
    <property type="match status" value="1"/>
</dbReference>
<evidence type="ECO:0000256" key="20">
    <source>
        <dbReference type="PIRSR" id="PIRSR000956-2"/>
    </source>
</evidence>
<dbReference type="SUPFAM" id="SSF49562">
    <property type="entry name" value="C2 domain (Calcium/lipid-binding domain, CaLB)"/>
    <property type="match status" value="1"/>
</dbReference>
<dbReference type="Pfam" id="PF08703">
    <property type="entry name" value="PLC-beta_C"/>
    <property type="match status" value="1"/>
</dbReference>
<evidence type="ECO:0000256" key="17">
    <source>
        <dbReference type="ARBA" id="ARBA00065689"/>
    </source>
</evidence>
<dbReference type="CDD" id="cd00275">
    <property type="entry name" value="C2_PLC_like"/>
    <property type="match status" value="1"/>
</dbReference>
<evidence type="ECO:0000256" key="7">
    <source>
        <dbReference type="ARBA" id="ARBA00022963"/>
    </source>
</evidence>
<dbReference type="GO" id="GO:0031965">
    <property type="term" value="C:nuclear membrane"/>
    <property type="evidence" value="ECO:0007669"/>
    <property type="project" value="UniProtKB-SubCell"/>
</dbReference>
<dbReference type="InterPro" id="IPR001192">
    <property type="entry name" value="PI-PLC_fam"/>
</dbReference>
<dbReference type="FunCoup" id="A0A2Y9LS93">
    <property type="interactions" value="1895"/>
</dbReference>
<feature type="region of interest" description="Disordered" evidence="21">
    <location>
        <begin position="834"/>
        <end position="891"/>
    </location>
</feature>
<dbReference type="PANTHER" id="PTHR10336">
    <property type="entry name" value="PHOSPHOINOSITIDE-SPECIFIC PHOSPHOLIPASE C FAMILY PROTEIN"/>
    <property type="match status" value="1"/>
</dbReference>
<dbReference type="GO" id="GO:0005516">
    <property type="term" value="F:calmodulin binding"/>
    <property type="evidence" value="ECO:0007669"/>
    <property type="project" value="TreeGrafter"/>
</dbReference>
<feature type="domain" description="C2" evidence="22">
    <location>
        <begin position="656"/>
        <end position="784"/>
    </location>
</feature>
<feature type="compositionally biased region" description="Basic and acidic residues" evidence="21">
    <location>
        <begin position="1198"/>
        <end position="1216"/>
    </location>
</feature>
<keyword evidence="9" id="KW-0472">Membrane</keyword>
<gene>
    <name evidence="25" type="primary">PLCB1</name>
</gene>
<dbReference type="SMART" id="SM00149">
    <property type="entry name" value="PLCYc"/>
    <property type="match status" value="1"/>
</dbReference>
<evidence type="ECO:0000256" key="10">
    <source>
        <dbReference type="ARBA" id="ARBA00023139"/>
    </source>
</evidence>
<dbReference type="InterPro" id="IPR042531">
    <property type="entry name" value="PLC-beta_C_sf"/>
</dbReference>
<evidence type="ECO:0000256" key="2">
    <source>
        <dbReference type="ARBA" id="ARBA00004496"/>
    </source>
</evidence>
<dbReference type="PIRSF" id="PIRSF000956">
    <property type="entry name" value="PLC-beta"/>
    <property type="match status" value="1"/>
</dbReference>
<feature type="region of interest" description="Disordered" evidence="21">
    <location>
        <begin position="1071"/>
        <end position="1095"/>
    </location>
</feature>
<sequence>MAGAQPGVHALQLKPVCVSDSLKKGTKFVKWDDDSTIVTPIILRTDPQGFFFYWTDQSKETELLDLSLVKDARCGKHAKAPKDPKLRELLDVGNIGRLEHRMITVVYGPDLVNISHLNLVAFQEEVAKEWTNEVFSLATNLLAQNMSRDAFLEKAYTKLKLQVTPEGRIPLKNIYRLFSADRKRVETALEACSLPSSRNDLIPQEDFTPEVYRVFLNNLCPRPEIDNIFSEFGAKSKPYLTVDQMMDFINLKQRDPRLNEILYPPLKQEQVQVLIEKYEPNNSLARKGQISVDGFMRYLSGEENGVVPPEKLDLNEDMSQPLTHYFINSSHNTYLTAGQLAGNSSVEMYRQVLLSGCRCVELDCWKGRTAEEEPVITHGFTMTTEISFKEVIEAIAECAFKTSPFPILLSFENHVDSPKQQAKMAEYCRLIFGDALLMEPLEKYPLESGVPLPSPLDLMYKILVKNKKKSHKSSEGSGKKKLSEQTSNTYSDSSSVFEPSSPGAGEADTESDDDDDEDDCKKSSMDEGTAGSEAMATEEMSNLVNYIQPVKFESFEISKKRNRSFEMSSFVETKGLEQLTKSPVEFVEYNKMQLSRIYPKGTRVDSSNYMPQLFWNAGCQMVALNFQTVDLAMQINMGMYEYNGKSGYRLKPEFMRRPDKHFDPFTEGIVDGIVANTLSVKIISGQFLSDKKVGTYVEVDMFGLPVDTRRKAFKTKTSQGNAVNPVWEEEPIVFKKVVLPSLACLRIAVYEEGGKFIGHRILPVQAIRPGYHYICLRNERNQPLMLPALFVYIEVKDYVPDTYADVIEALSNPIRYVNLMEQRAKQLAALTLEDEEEVKKEADPGETQSEAPSEARTTPAENGMNHTTSLTPKPPSQALHSQPAPGSVKAPAKTEDLIQSVLTEVEAQTIEELKQQKSFVKLQKKHYKEMKDLVKRHHKKTTDLIKEHTTKYNEIQNDYLRRRAALEKTAKKDSKKKSEPSSPDHGSSTIEQDLAALDAEMTQKLIDLKDKQQQQLLNLRQEQYYSEKYQKREHIKLLIQKLTDVAEECQNNQLKKLKEICEKEKKELKKKMDKKRQEKITEAKSKDKSQMEEEKTEMIRSYIQEVVQYIKRLEEAQSKRQEKLVEKHKEIRQQILDEKPKLQVELEQEYQDKFKRLPLEILEFVQEAMKGKISEDSNHSSAPPLLTSDPGKLNHKPPSSEKLEGENPGKEFDTPL</sequence>
<dbReference type="Pfam" id="PF17787">
    <property type="entry name" value="PH_14"/>
    <property type="match status" value="1"/>
</dbReference>
<dbReference type="GO" id="GO:0004435">
    <property type="term" value="F:phosphatidylinositol-4,5-bisphosphate phospholipase C activity"/>
    <property type="evidence" value="ECO:0007669"/>
    <property type="project" value="UniProtKB-UniRule"/>
</dbReference>
<dbReference type="GO" id="GO:0005509">
    <property type="term" value="F:calcium ion binding"/>
    <property type="evidence" value="ECO:0007669"/>
    <property type="project" value="UniProtKB-UniRule"/>
</dbReference>
<evidence type="ECO:0000256" key="18">
    <source>
        <dbReference type="PIRNR" id="PIRNR000956"/>
    </source>
</evidence>
<dbReference type="STRING" id="9749.A0A2Y9LS93"/>
<dbReference type="Gene3D" id="2.30.29.240">
    <property type="match status" value="1"/>
</dbReference>
<feature type="compositionally biased region" description="Polar residues" evidence="21">
    <location>
        <begin position="846"/>
        <end position="871"/>
    </location>
</feature>
<feature type="compositionally biased region" description="Basic and acidic residues" evidence="21">
    <location>
        <begin position="472"/>
        <end position="483"/>
    </location>
</feature>
<dbReference type="SUPFAM" id="SSF50729">
    <property type="entry name" value="PH domain-like"/>
    <property type="match status" value="1"/>
</dbReference>
<keyword evidence="3" id="KW-0963">Cytoplasm</keyword>
<feature type="region of interest" description="Disordered" evidence="21">
    <location>
        <begin position="470"/>
        <end position="534"/>
    </location>
</feature>
<dbReference type="PROSITE" id="PS50008">
    <property type="entry name" value="PIPLC_Y_DOMAIN"/>
    <property type="match status" value="1"/>
</dbReference>
<dbReference type="Pfam" id="PF22631">
    <property type="entry name" value="PLCB1-4-like_EFh"/>
    <property type="match status" value="1"/>
</dbReference>
<evidence type="ECO:0000256" key="19">
    <source>
        <dbReference type="PIRSR" id="PIRSR000956-1"/>
    </source>
</evidence>
<dbReference type="InterPro" id="IPR000008">
    <property type="entry name" value="C2_dom"/>
</dbReference>
<dbReference type="SMART" id="SM00148">
    <property type="entry name" value="PLCXc"/>
    <property type="match status" value="1"/>
</dbReference>
<dbReference type="InterPro" id="IPR017946">
    <property type="entry name" value="PLC-like_Pdiesterase_TIM-brl"/>
</dbReference>
<keyword evidence="8 18" id="KW-0443">Lipid metabolism</keyword>
<dbReference type="FunFam" id="1.10.238.10:FF:000048">
    <property type="entry name" value="1-phosphatidylinositol 4,5-bisphosphate phosphodiesterase"/>
    <property type="match status" value="1"/>
</dbReference>
<feature type="active site" evidence="19">
    <location>
        <position position="331"/>
    </location>
</feature>
<feature type="region of interest" description="Disordered" evidence="21">
    <location>
        <begin position="968"/>
        <end position="989"/>
    </location>
</feature>
<dbReference type="CTD" id="23236"/>
<evidence type="ECO:0000256" key="13">
    <source>
        <dbReference type="ARBA" id="ARBA00023288"/>
    </source>
</evidence>
<dbReference type="PROSITE" id="PS50007">
    <property type="entry name" value="PIPLC_X_DOMAIN"/>
    <property type="match status" value="1"/>
</dbReference>
<keyword evidence="13" id="KW-0449">Lipoprotein</keyword>
<dbReference type="EC" id="3.1.4.11" evidence="18"/>
<evidence type="ECO:0000256" key="1">
    <source>
        <dbReference type="ARBA" id="ARBA00004126"/>
    </source>
</evidence>
<evidence type="ECO:0000256" key="16">
    <source>
        <dbReference type="ARBA" id="ARBA00056048"/>
    </source>
</evidence>
<feature type="compositionally biased region" description="Basic and acidic residues" evidence="21">
    <location>
        <begin position="968"/>
        <end position="979"/>
    </location>
</feature>
<keyword evidence="7 18" id="KW-0442">Lipid degradation</keyword>
<evidence type="ECO:0000313" key="24">
    <source>
        <dbReference type="Proteomes" id="UP000248483"/>
    </source>
</evidence>
<feature type="domain" description="PI-PLC Y-box" evidence="23">
    <location>
        <begin position="540"/>
        <end position="656"/>
    </location>
</feature>
<dbReference type="GO" id="GO:0048015">
    <property type="term" value="P:phosphatidylinositol-mediated signaling"/>
    <property type="evidence" value="ECO:0007669"/>
    <property type="project" value="TreeGrafter"/>
</dbReference>
<dbReference type="FunFam" id="2.30.29.240:FF:000004">
    <property type="entry name" value="1-phosphatidylinositol 4,5-bisphosphate phosphodiesterase"/>
    <property type="match status" value="1"/>
</dbReference>
<organism evidence="24 25">
    <name type="scientific">Delphinapterus leucas</name>
    <name type="common">Beluga whale</name>
    <dbReference type="NCBI Taxonomy" id="9749"/>
    <lineage>
        <taxon>Eukaryota</taxon>
        <taxon>Metazoa</taxon>
        <taxon>Chordata</taxon>
        <taxon>Craniata</taxon>
        <taxon>Vertebrata</taxon>
        <taxon>Euteleostomi</taxon>
        <taxon>Mammalia</taxon>
        <taxon>Eutheria</taxon>
        <taxon>Laurasiatheria</taxon>
        <taxon>Artiodactyla</taxon>
        <taxon>Whippomorpha</taxon>
        <taxon>Cetacea</taxon>
        <taxon>Odontoceti</taxon>
        <taxon>Monodontidae</taxon>
        <taxon>Delphinapterus</taxon>
    </lineage>
</organism>
<feature type="compositionally biased region" description="Acidic residues" evidence="21">
    <location>
        <begin position="507"/>
        <end position="518"/>
    </location>
</feature>
<evidence type="ECO:0000256" key="6">
    <source>
        <dbReference type="ARBA" id="ARBA00022837"/>
    </source>
</evidence>
<dbReference type="GO" id="GO:0016042">
    <property type="term" value="P:lipid catabolic process"/>
    <property type="evidence" value="ECO:0007669"/>
    <property type="project" value="UniProtKB-KW"/>
</dbReference>
<feature type="binding site" evidence="20">
    <location>
        <position position="363"/>
    </location>
    <ligand>
        <name>Ca(2+)</name>
        <dbReference type="ChEBI" id="CHEBI:29108"/>
    </ligand>
</feature>
<dbReference type="SUPFAM" id="SSF69989">
    <property type="entry name" value="C-terminal domain of PLC-beta"/>
    <property type="match status" value="1"/>
</dbReference>
<dbReference type="GO" id="GO:0007186">
    <property type="term" value="P:G protein-coupled receptor signaling pathway"/>
    <property type="evidence" value="ECO:0007669"/>
    <property type="project" value="TreeGrafter"/>
</dbReference>
<dbReference type="InterPro" id="IPR000909">
    <property type="entry name" value="PLipase_C_PInositol-sp_X_dom"/>
</dbReference>
<dbReference type="SMART" id="SM00239">
    <property type="entry name" value="C2"/>
    <property type="match status" value="1"/>
</dbReference>
<dbReference type="InParanoid" id="A0A2Y9LS93"/>
<reference evidence="25" key="1">
    <citation type="submission" date="2025-08" db="UniProtKB">
        <authorList>
            <consortium name="RefSeq"/>
        </authorList>
    </citation>
    <scope>IDENTIFICATION</scope>
    <source>
        <tissue evidence="25">Blood</tissue>
    </source>
</reference>
<dbReference type="AlphaFoldDB" id="A0A2Y9LS93"/>
<dbReference type="FunFam" id="1.20.1230.10:FF:000001">
    <property type="entry name" value="1-phosphatidylinositol 4,5-bisphosphate phosphodiesterase"/>
    <property type="match status" value="1"/>
</dbReference>
<evidence type="ECO:0000256" key="12">
    <source>
        <dbReference type="ARBA" id="ARBA00023242"/>
    </source>
</evidence>
<dbReference type="Gene3D" id="1.20.1230.10">
    <property type="entry name" value="Phospholipase C beta, distal C-terminal domain"/>
    <property type="match status" value="1"/>
</dbReference>
<dbReference type="Gene3D" id="3.20.20.190">
    <property type="entry name" value="Phosphatidylinositol (PI) phosphodiesterase"/>
    <property type="match status" value="1"/>
</dbReference>
<evidence type="ECO:0000259" key="22">
    <source>
        <dbReference type="PROSITE" id="PS50004"/>
    </source>
</evidence>
<comment type="catalytic activity">
    <reaction evidence="15">
        <text>a 1,2-diacyl-sn-glycero-3-phospho-(1D-myo-inositol) + H2O = 1D-myo-inositol 1-phosphate + a 1,2-diacyl-sn-glycerol + H(+)</text>
        <dbReference type="Rhea" id="RHEA:43484"/>
        <dbReference type="ChEBI" id="CHEBI:15377"/>
        <dbReference type="ChEBI" id="CHEBI:15378"/>
        <dbReference type="ChEBI" id="CHEBI:17815"/>
        <dbReference type="ChEBI" id="CHEBI:57880"/>
        <dbReference type="ChEBI" id="CHEBI:58433"/>
    </reaction>
    <physiologicalReaction direction="left-to-right" evidence="15">
        <dbReference type="Rhea" id="RHEA:43485"/>
    </physiologicalReaction>
</comment>
<feature type="binding site" evidence="20">
    <location>
        <position position="332"/>
    </location>
    <ligand>
        <name>Ca(2+)</name>
        <dbReference type="ChEBI" id="CHEBI:29108"/>
    </ligand>
</feature>
<feature type="binding site" evidence="20">
    <location>
        <position position="361"/>
    </location>
    <ligand>
        <name>Ca(2+)</name>
        <dbReference type="ChEBI" id="CHEBI:29108"/>
    </ligand>
</feature>
<dbReference type="InterPro" id="IPR016280">
    <property type="entry name" value="PLC-beta"/>
</dbReference>
<dbReference type="FunFam" id="2.60.40.150:FF:000008">
    <property type="entry name" value="1-phosphatidylinositol 4,5-bisphosphate phosphodiesterase"/>
    <property type="match status" value="1"/>
</dbReference>
<dbReference type="InterPro" id="IPR011992">
    <property type="entry name" value="EF-hand-dom_pair"/>
</dbReference>
<evidence type="ECO:0000256" key="3">
    <source>
        <dbReference type="ARBA" id="ARBA00022490"/>
    </source>
</evidence>
<dbReference type="GO" id="GO:0007613">
    <property type="term" value="P:memory"/>
    <property type="evidence" value="ECO:0007669"/>
    <property type="project" value="TreeGrafter"/>
</dbReference>